<dbReference type="PANTHER" id="PTHR30344:SF1">
    <property type="entry name" value="6-PHOSPHOGLUCONOLACTONASE"/>
    <property type="match status" value="1"/>
</dbReference>
<dbReference type="Gene3D" id="2.130.10.10">
    <property type="entry name" value="YVTN repeat-like/Quinoprotein amine dehydrogenase"/>
    <property type="match status" value="1"/>
</dbReference>
<evidence type="ECO:0000313" key="3">
    <source>
        <dbReference type="EMBL" id="MWC44044.1"/>
    </source>
</evidence>
<dbReference type="SUPFAM" id="SSF51004">
    <property type="entry name" value="C-terminal (heme d1) domain of cytochrome cd1-nitrite reductase"/>
    <property type="match status" value="1"/>
</dbReference>
<dbReference type="OrthoDB" id="9790815at2"/>
<dbReference type="RefSeq" id="WP_149681823.1">
    <property type="nucleotide sequence ID" value="NZ_FNBI01000002.1"/>
</dbReference>
<dbReference type="InterPro" id="IPR019405">
    <property type="entry name" value="Lactonase_7-beta_prop"/>
</dbReference>
<keyword evidence="5" id="KW-1185">Reference proteome</keyword>
<protein>
    <submittedName>
        <fullName evidence="4">6-phosphogluconolactonase</fullName>
    </submittedName>
    <submittedName>
        <fullName evidence="3">Beta-propeller fold lactonase family protein</fullName>
    </submittedName>
</protein>
<dbReference type="Proteomes" id="UP000323502">
    <property type="component" value="Unassembled WGS sequence"/>
</dbReference>
<gene>
    <name evidence="3" type="ORF">GQR91_10335</name>
    <name evidence="4" type="ORF">SAMN05216557_102469</name>
</gene>
<evidence type="ECO:0000313" key="6">
    <source>
        <dbReference type="Proteomes" id="UP000436801"/>
    </source>
</evidence>
<evidence type="ECO:0000256" key="2">
    <source>
        <dbReference type="ARBA" id="ARBA00022526"/>
    </source>
</evidence>
<dbReference type="AlphaFoldDB" id="A0A1G7J239"/>
<dbReference type="GO" id="GO:0017057">
    <property type="term" value="F:6-phosphogluconolactonase activity"/>
    <property type="evidence" value="ECO:0007669"/>
    <property type="project" value="TreeGrafter"/>
</dbReference>
<dbReference type="GO" id="GO:0006006">
    <property type="term" value="P:glucose metabolic process"/>
    <property type="evidence" value="ECO:0007669"/>
    <property type="project" value="UniProtKB-KW"/>
</dbReference>
<keyword evidence="2" id="KW-0313">Glucose metabolism</keyword>
<dbReference type="InterPro" id="IPR050282">
    <property type="entry name" value="Cycloisomerase_2"/>
</dbReference>
<reference evidence="4 5" key="1">
    <citation type="submission" date="2016-10" db="EMBL/GenBank/DDBJ databases">
        <authorList>
            <person name="Varghese N."/>
            <person name="Submissions S."/>
        </authorList>
    </citation>
    <scope>NUCLEOTIDE SEQUENCE [LARGE SCALE GENOMIC DNA]</scope>
    <source>
        <strain evidence="4 5">S7-754</strain>
    </source>
</reference>
<organism evidence="4 5">
    <name type="scientific">Sphingomonas carotinifaciens</name>
    <dbReference type="NCBI Taxonomy" id="1166323"/>
    <lineage>
        <taxon>Bacteria</taxon>
        <taxon>Pseudomonadati</taxon>
        <taxon>Pseudomonadota</taxon>
        <taxon>Alphaproteobacteria</taxon>
        <taxon>Sphingomonadales</taxon>
        <taxon>Sphingomonadaceae</taxon>
        <taxon>Sphingomonas</taxon>
    </lineage>
</organism>
<dbReference type="PANTHER" id="PTHR30344">
    <property type="entry name" value="6-PHOSPHOGLUCONOLACTONASE-RELATED"/>
    <property type="match status" value="1"/>
</dbReference>
<evidence type="ECO:0000313" key="4">
    <source>
        <dbReference type="EMBL" id="SDF18990.1"/>
    </source>
</evidence>
<accession>A0A1G7J239</accession>
<proteinExistence type="inferred from homology"/>
<dbReference type="Pfam" id="PF10282">
    <property type="entry name" value="Lactonase"/>
    <property type="match status" value="1"/>
</dbReference>
<dbReference type="InterPro" id="IPR011048">
    <property type="entry name" value="Haem_d1_sf"/>
</dbReference>
<dbReference type="EMBL" id="FNBI01000002">
    <property type="protein sequence ID" value="SDF18990.1"/>
    <property type="molecule type" value="Genomic_DNA"/>
</dbReference>
<sequence length="324" mass="33883">MTATFVGTYAGKGGTGLVPLVHDGQGGWTARPPIPSIRNASFAVASARHGHRYLVDEAAGTVDVYAADWRPLAQVRSGGEAPCHLALSRDERHLAVANYASGSVTLFPLGDTGLPGAGITLADRGHGPDPDRQRGPHAHWVGFTPAGALLTVDLGTDRILSRPLDDLHAPQTLYTAPPGSGPRHLAPHPTLPVAYLVSELAATLTVLRPEGATLHAESIRAITVEQTLGGAIALDAPHARLYVTTRGGDCIVTYALDTHGTPTRIGHISSIGRSPRHLLLHQNHLLAANEESGQVTIFRIGANGCPMPEAKVISIPGAAFLMTA</sequence>
<dbReference type="Proteomes" id="UP000436801">
    <property type="component" value="Unassembled WGS sequence"/>
</dbReference>
<name>A0A1G7J239_9SPHN</name>
<evidence type="ECO:0000256" key="1">
    <source>
        <dbReference type="ARBA" id="ARBA00005564"/>
    </source>
</evidence>
<reference evidence="3 6" key="2">
    <citation type="submission" date="2019-12" db="EMBL/GenBank/DDBJ databases">
        <authorList>
            <person name="Zheng J."/>
        </authorList>
    </citation>
    <scope>NUCLEOTIDE SEQUENCE [LARGE SCALE GENOMIC DNA]</scope>
    <source>
        <strain evidence="3 6">DSM 27347</strain>
    </source>
</reference>
<comment type="similarity">
    <text evidence="1">Belongs to the cycloisomerase 2 family.</text>
</comment>
<keyword evidence="2" id="KW-0119">Carbohydrate metabolism</keyword>
<evidence type="ECO:0000313" key="5">
    <source>
        <dbReference type="Proteomes" id="UP000323502"/>
    </source>
</evidence>
<dbReference type="InterPro" id="IPR015943">
    <property type="entry name" value="WD40/YVTN_repeat-like_dom_sf"/>
</dbReference>
<dbReference type="EMBL" id="WSUT01000005">
    <property type="protein sequence ID" value="MWC44044.1"/>
    <property type="molecule type" value="Genomic_DNA"/>
</dbReference>